<reference evidence="3" key="1">
    <citation type="journal article" date="2019" name="Int. J. Syst. Evol. Microbiol.">
        <title>The Global Catalogue of Microorganisms (GCM) 10K type strain sequencing project: providing services to taxonomists for standard genome sequencing and annotation.</title>
        <authorList>
            <consortium name="The Broad Institute Genomics Platform"/>
            <consortium name="The Broad Institute Genome Sequencing Center for Infectious Disease"/>
            <person name="Wu L."/>
            <person name="Ma J."/>
        </authorList>
    </citation>
    <scope>NUCLEOTIDE SEQUENCE [LARGE SCALE GENOMIC DNA]</scope>
    <source>
        <strain evidence="3">KCTC 42423</strain>
    </source>
</reference>
<feature type="transmembrane region" description="Helical" evidence="1">
    <location>
        <begin position="146"/>
        <end position="165"/>
    </location>
</feature>
<feature type="transmembrane region" description="Helical" evidence="1">
    <location>
        <begin position="113"/>
        <end position="134"/>
    </location>
</feature>
<evidence type="ECO:0000313" key="3">
    <source>
        <dbReference type="Proteomes" id="UP001597459"/>
    </source>
</evidence>
<keyword evidence="1" id="KW-1133">Transmembrane helix</keyword>
<keyword evidence="3" id="KW-1185">Reference proteome</keyword>
<dbReference type="RefSeq" id="WP_378298398.1">
    <property type="nucleotide sequence ID" value="NZ_JBHULX010000046.1"/>
</dbReference>
<accession>A0ABW5NE05</accession>
<dbReference type="EMBL" id="JBHULX010000046">
    <property type="protein sequence ID" value="MFD2593346.1"/>
    <property type="molecule type" value="Genomic_DNA"/>
</dbReference>
<keyword evidence="1" id="KW-0812">Transmembrane</keyword>
<feature type="transmembrane region" description="Helical" evidence="1">
    <location>
        <begin position="177"/>
        <end position="196"/>
    </location>
</feature>
<feature type="transmembrane region" description="Helical" evidence="1">
    <location>
        <begin position="12"/>
        <end position="34"/>
    </location>
</feature>
<dbReference type="Proteomes" id="UP001597459">
    <property type="component" value="Unassembled WGS sequence"/>
</dbReference>
<name>A0ABW5NE05_9FLAO</name>
<sequence length="262" mass="30622">METEGKTESKSILPYIKGLLAFLLVTLSLFHVFFNSKSPKVPANNKKYNEAIAYRNTTQQKYLEDLKSKKLSVDEYYTLTKTLINTSKKQIKSINKELGEINKEHSFRGRNSFHFWIFVFGLVTALFFFSCKSLKDDISRGSTFKFQLVSLSGILVSGFWAIHLLFLTQKDFSQNKYLGLIFVCAILFSAFTYFLVKYYTYKDQIIYKQLSFIERIKKIYFAELAFRARYAERVGEAYKSEKTVRDCIDEFQDDLKQVTSNI</sequence>
<gene>
    <name evidence="2" type="ORF">ACFSTE_21095</name>
</gene>
<protein>
    <submittedName>
        <fullName evidence="2">Uncharacterized protein</fullName>
    </submittedName>
</protein>
<comment type="caution">
    <text evidence="2">The sequence shown here is derived from an EMBL/GenBank/DDBJ whole genome shotgun (WGS) entry which is preliminary data.</text>
</comment>
<proteinExistence type="predicted"/>
<evidence type="ECO:0000313" key="2">
    <source>
        <dbReference type="EMBL" id="MFD2593346.1"/>
    </source>
</evidence>
<organism evidence="2 3">
    <name type="scientific">Aquimarina hainanensis</name>
    <dbReference type="NCBI Taxonomy" id="1578017"/>
    <lineage>
        <taxon>Bacteria</taxon>
        <taxon>Pseudomonadati</taxon>
        <taxon>Bacteroidota</taxon>
        <taxon>Flavobacteriia</taxon>
        <taxon>Flavobacteriales</taxon>
        <taxon>Flavobacteriaceae</taxon>
        <taxon>Aquimarina</taxon>
    </lineage>
</organism>
<keyword evidence="1" id="KW-0472">Membrane</keyword>
<evidence type="ECO:0000256" key="1">
    <source>
        <dbReference type="SAM" id="Phobius"/>
    </source>
</evidence>